<dbReference type="Gene3D" id="2.60.200.20">
    <property type="match status" value="1"/>
</dbReference>
<dbReference type="EMBL" id="GG662712">
    <property type="protein sequence ID" value="EAR94696.2"/>
    <property type="molecule type" value="Genomic_DNA"/>
</dbReference>
<dbReference type="PANTHER" id="PTHR47667:SF1">
    <property type="entry name" value="REGULATOR OF TY1 TRANSPOSITION PROTEIN 107"/>
    <property type="match status" value="1"/>
</dbReference>
<evidence type="ECO:0000256" key="3">
    <source>
        <dbReference type="ARBA" id="ARBA00023306"/>
    </source>
</evidence>
<dbReference type="SUPFAM" id="SSF49879">
    <property type="entry name" value="SMAD/FHA domain"/>
    <property type="match status" value="1"/>
</dbReference>
<feature type="region of interest" description="Disordered" evidence="4">
    <location>
        <begin position="361"/>
        <end position="812"/>
    </location>
</feature>
<dbReference type="Pfam" id="PF00533">
    <property type="entry name" value="BRCT"/>
    <property type="match status" value="1"/>
</dbReference>
<dbReference type="InterPro" id="IPR000253">
    <property type="entry name" value="FHA_dom"/>
</dbReference>
<dbReference type="eggNOG" id="KOG4362">
    <property type="taxonomic scope" value="Eukaryota"/>
</dbReference>
<reference evidence="8" key="1">
    <citation type="journal article" date="2006" name="PLoS Biol.">
        <title>Macronuclear genome sequence of the ciliate Tetrahymena thermophila, a model eukaryote.</title>
        <authorList>
            <person name="Eisen J.A."/>
            <person name="Coyne R.S."/>
            <person name="Wu M."/>
            <person name="Wu D."/>
            <person name="Thiagarajan M."/>
            <person name="Wortman J.R."/>
            <person name="Badger J.H."/>
            <person name="Ren Q."/>
            <person name="Amedeo P."/>
            <person name="Jones K.M."/>
            <person name="Tallon L.J."/>
            <person name="Delcher A.L."/>
            <person name="Salzberg S.L."/>
            <person name="Silva J.C."/>
            <person name="Haas B.J."/>
            <person name="Majoros W.H."/>
            <person name="Farzad M."/>
            <person name="Carlton J.M."/>
            <person name="Smith R.K. Jr."/>
            <person name="Garg J."/>
            <person name="Pearlman R.E."/>
            <person name="Karrer K.M."/>
            <person name="Sun L."/>
            <person name="Manning G."/>
            <person name="Elde N.C."/>
            <person name="Turkewitz A.P."/>
            <person name="Asai D.J."/>
            <person name="Wilkes D.E."/>
            <person name="Wang Y."/>
            <person name="Cai H."/>
            <person name="Collins K."/>
            <person name="Stewart B.A."/>
            <person name="Lee S.R."/>
            <person name="Wilamowska K."/>
            <person name="Weinberg Z."/>
            <person name="Ruzzo W.L."/>
            <person name="Wloga D."/>
            <person name="Gaertig J."/>
            <person name="Frankel J."/>
            <person name="Tsao C.-C."/>
            <person name="Gorovsky M.A."/>
            <person name="Keeling P.J."/>
            <person name="Waller R.F."/>
            <person name="Patron N.J."/>
            <person name="Cherry J.M."/>
            <person name="Stover N.A."/>
            <person name="Krieger C.J."/>
            <person name="del Toro C."/>
            <person name="Ryder H.F."/>
            <person name="Williamson S.C."/>
            <person name="Barbeau R.A."/>
            <person name="Hamilton E.P."/>
            <person name="Orias E."/>
        </authorList>
    </citation>
    <scope>NUCLEOTIDE SEQUENCE [LARGE SCALE GENOMIC DNA]</scope>
    <source>
        <strain evidence="8">SB210</strain>
    </source>
</reference>
<evidence type="ECO:0000259" key="6">
    <source>
        <dbReference type="PROSITE" id="PS50172"/>
    </source>
</evidence>
<dbReference type="InterPro" id="IPR001357">
    <property type="entry name" value="BRCT_dom"/>
</dbReference>
<dbReference type="SMART" id="SM00292">
    <property type="entry name" value="BRCT"/>
    <property type="match status" value="2"/>
</dbReference>
<gene>
    <name evidence="7" type="ORF">TTHERM_00052680</name>
</gene>
<dbReference type="HOGENOM" id="CLU_291447_0_0_1"/>
<sequence>MFRKQKDSVKVADLIIFCNEKDSQQYLVFDLKYGDNIIGKNSSLCSIVLRFTDEIDDVHTKISIEDDDYTIEDLGSQKGTFKIKSDNSLIRLKPNKSYDLSNNHIFYIGKYKCKFQIVKPGRAMAFSLSPTDILNSQKNNSNTSAPQNAITNSKRGSKKIQSYEDDIEDYTDLPSKQQHKKNQISSKIIQNRLEAENIDEEEDEKHFQKINNSKTALASSTAQSKKAQNTQKNFVKSKGQLAKGIKGAFKNDQKDEDSNLKKEDIYDITDTQLYKVSDEEEEDCDFQFSFPKSFKKSNNHEEEQATRKRAASNKKNNGIQTQQEQHDEDSMKLDSQFLKRIQDKLKNSEINEQRKVINDLAQKYSSQKNTQKQSQDIPFEDKKEKSNSLEKKESEDYWSPSTLKRKNTTKPQATTDKTKSKTLNKIDKNENEPIKVESSKKASKQKEQTINQEPTNKKNSKKQVEDQEIQEEPKKKEVASKSKKDLKLQQKKDDKMEKLKQQAENVLNTIKNSNQSKKQDDEQADKSKIKQKDQSAKNKTKSKTVDDSTSISDQNQEDEEYSMEEEDFQSQSQKIAKSISTRKRKYDDLMTQPTKQEPIKNSKSKEQKTKQTVNDKEKTKAAVTAIKEETPQKGKNSDAKKKQSKETPKAANSKETKITEEQKKSKSQNNKQQKKESHDKQVEKIEEEQPASLRRSTRKAQVEDEEKQEKTTKKSVSKIVQKTSAKKSTSKKQTKKESSDEGEQEEESQMEIEETKPTRKSARKSILKESYSDNKQQNEDQKSKDQAKKSKQTEKATAKSKKDTQKPKSLIRRTLGSKKEALLLQQSAGIIMDIPRRNKFRIIFSNSSITDEEKKEMSTYGVKILNDFHSANDFNILVTDEFKRRLKTLVALNKGYPIISQNWIKECIKEDKIVPYEPFIITKVDKALAKQHNFELKKSINNQKDHPEGILHGLTFVCQNSFDNLNKEEVRKLVESAGGSFLYEKPKHTSAYFLSDPSKTEYNKQQNESNEIVLDIEGLLQTCLLQYNVLDNYIITTPAKEKKSTKKK</sequence>
<evidence type="ECO:0000313" key="8">
    <source>
        <dbReference type="Proteomes" id="UP000009168"/>
    </source>
</evidence>
<dbReference type="Pfam" id="PF00498">
    <property type="entry name" value="FHA"/>
    <property type="match status" value="1"/>
</dbReference>
<evidence type="ECO:0000256" key="2">
    <source>
        <dbReference type="ARBA" id="ARBA00022454"/>
    </source>
</evidence>
<dbReference type="SUPFAM" id="SSF52113">
    <property type="entry name" value="BRCT domain"/>
    <property type="match status" value="1"/>
</dbReference>
<feature type="compositionally biased region" description="Basic and acidic residues" evidence="4">
    <location>
        <begin position="379"/>
        <end position="395"/>
    </location>
</feature>
<feature type="region of interest" description="Disordered" evidence="4">
    <location>
        <begin position="289"/>
        <end position="335"/>
    </location>
</feature>
<dbReference type="Proteomes" id="UP000009168">
    <property type="component" value="Unassembled WGS sequence"/>
</dbReference>
<dbReference type="Gene3D" id="3.40.50.10190">
    <property type="entry name" value="BRCT domain"/>
    <property type="match status" value="1"/>
</dbReference>
<dbReference type="CDD" id="cd17744">
    <property type="entry name" value="BRCT_MDC1_rpt1"/>
    <property type="match status" value="1"/>
</dbReference>
<protein>
    <submittedName>
        <fullName evidence="7">BRCA1 carboxy-terminus (BRCT) domain protein</fullName>
    </submittedName>
</protein>
<dbReference type="AlphaFoldDB" id="Q23CS2"/>
<feature type="compositionally biased region" description="Polar residues" evidence="4">
    <location>
        <begin position="503"/>
        <end position="516"/>
    </location>
</feature>
<keyword evidence="3" id="KW-0131">Cell cycle</keyword>
<feature type="compositionally biased region" description="Polar residues" evidence="4">
    <location>
        <begin position="137"/>
        <end position="154"/>
    </location>
</feature>
<proteinExistence type="predicted"/>
<keyword evidence="8" id="KW-1185">Reference proteome</keyword>
<feature type="compositionally biased region" description="Polar residues" evidence="4">
    <location>
        <begin position="313"/>
        <end position="323"/>
    </location>
</feature>
<dbReference type="Pfam" id="PF16770">
    <property type="entry name" value="RTT107_BRCT_5"/>
    <property type="match status" value="1"/>
</dbReference>
<feature type="domain" description="BRCT" evidence="6">
    <location>
        <begin position="946"/>
        <end position="1022"/>
    </location>
</feature>
<dbReference type="InterPro" id="IPR036420">
    <property type="entry name" value="BRCT_dom_sf"/>
</dbReference>
<dbReference type="RefSeq" id="XP_001014964.2">
    <property type="nucleotide sequence ID" value="XM_001014964.2"/>
</dbReference>
<dbReference type="GeneID" id="7843974"/>
<feature type="region of interest" description="Disordered" evidence="4">
    <location>
        <begin position="214"/>
        <end position="233"/>
    </location>
</feature>
<dbReference type="GO" id="GO:0005694">
    <property type="term" value="C:chromosome"/>
    <property type="evidence" value="ECO:0007669"/>
    <property type="project" value="UniProtKB-SubCell"/>
</dbReference>
<dbReference type="InterPro" id="IPR008984">
    <property type="entry name" value="SMAD_FHA_dom_sf"/>
</dbReference>
<accession>Q23CS2</accession>
<feature type="domain" description="FHA" evidence="5">
    <location>
        <begin position="36"/>
        <end position="81"/>
    </location>
</feature>
<feature type="domain" description="BRCT" evidence="6">
    <location>
        <begin position="839"/>
        <end position="921"/>
    </location>
</feature>
<feature type="compositionally biased region" description="Basic and acidic residues" evidence="4">
    <location>
        <begin position="766"/>
        <end position="806"/>
    </location>
</feature>
<organism evidence="7 8">
    <name type="scientific">Tetrahymena thermophila (strain SB210)</name>
    <dbReference type="NCBI Taxonomy" id="312017"/>
    <lineage>
        <taxon>Eukaryota</taxon>
        <taxon>Sar</taxon>
        <taxon>Alveolata</taxon>
        <taxon>Ciliophora</taxon>
        <taxon>Intramacronucleata</taxon>
        <taxon>Oligohymenophorea</taxon>
        <taxon>Hymenostomatida</taxon>
        <taxon>Tetrahymenina</taxon>
        <taxon>Tetrahymenidae</taxon>
        <taxon>Tetrahymena</taxon>
    </lineage>
</organism>
<keyword evidence="2" id="KW-0158">Chromosome</keyword>
<feature type="compositionally biased region" description="Basic and acidic residues" evidence="4">
    <location>
        <begin position="416"/>
        <end position="447"/>
    </location>
</feature>
<evidence type="ECO:0000256" key="1">
    <source>
        <dbReference type="ARBA" id="ARBA00004286"/>
    </source>
</evidence>
<dbReference type="STRING" id="312017.Q23CS2"/>
<name>Q23CS2_TETTS</name>
<evidence type="ECO:0000256" key="4">
    <source>
        <dbReference type="SAM" id="MobiDB-lite"/>
    </source>
</evidence>
<evidence type="ECO:0000313" key="7">
    <source>
        <dbReference type="EMBL" id="EAR94696.2"/>
    </source>
</evidence>
<dbReference type="PANTHER" id="PTHR47667">
    <property type="entry name" value="REGULATOR OF TY1 TRANSPOSITION PROTEIN 107"/>
    <property type="match status" value="1"/>
</dbReference>
<feature type="compositionally biased region" description="Basic and acidic residues" evidence="4">
    <location>
        <begin position="517"/>
        <end position="536"/>
    </location>
</feature>
<feature type="compositionally biased region" description="Basic and acidic residues" evidence="4">
    <location>
        <begin position="597"/>
        <end position="664"/>
    </location>
</feature>
<feature type="compositionally biased region" description="Acidic residues" evidence="4">
    <location>
        <begin position="555"/>
        <end position="568"/>
    </location>
</feature>
<feature type="compositionally biased region" description="Basic and acidic residues" evidence="4">
    <location>
        <begin position="471"/>
        <end position="501"/>
    </location>
</feature>
<comment type="subcellular location">
    <subcellularLocation>
        <location evidence="1">Chromosome</location>
    </subcellularLocation>
</comment>
<dbReference type="KEGG" id="tet:TTHERM_00052680"/>
<dbReference type="PROSITE" id="PS50172">
    <property type="entry name" value="BRCT"/>
    <property type="match status" value="2"/>
</dbReference>
<feature type="compositionally biased region" description="Basic residues" evidence="4">
    <location>
        <begin position="724"/>
        <end position="734"/>
    </location>
</feature>
<feature type="region of interest" description="Disordered" evidence="4">
    <location>
        <begin position="137"/>
        <end position="161"/>
    </location>
</feature>
<feature type="compositionally biased region" description="Basic and acidic residues" evidence="4">
    <location>
        <begin position="673"/>
        <end position="684"/>
    </location>
</feature>
<dbReference type="PROSITE" id="PS50006">
    <property type="entry name" value="FHA_DOMAIN"/>
    <property type="match status" value="1"/>
</dbReference>
<feature type="compositionally biased region" description="Acidic residues" evidence="4">
    <location>
        <begin position="740"/>
        <end position="752"/>
    </location>
</feature>
<feature type="compositionally biased region" description="Low complexity" evidence="4">
    <location>
        <begin position="569"/>
        <end position="579"/>
    </location>
</feature>
<dbReference type="InterPro" id="IPR053036">
    <property type="entry name" value="CellCycle_DNARepair_Reg"/>
</dbReference>
<feature type="compositionally biased region" description="Polar residues" evidence="4">
    <location>
        <begin position="363"/>
        <end position="376"/>
    </location>
</feature>
<dbReference type="OrthoDB" id="2384350at2759"/>
<evidence type="ECO:0000259" key="5">
    <source>
        <dbReference type="PROSITE" id="PS50006"/>
    </source>
</evidence>
<dbReference type="InParanoid" id="Q23CS2"/>